<dbReference type="Proteomes" id="UP001074446">
    <property type="component" value="Unassembled WGS sequence"/>
</dbReference>
<evidence type="ECO:0000313" key="1">
    <source>
        <dbReference type="EMBL" id="MCZ3365649.1"/>
    </source>
</evidence>
<comment type="caution">
    <text evidence="1">The sequence shown here is derived from an EMBL/GenBank/DDBJ whole genome shotgun (WGS) entry which is preliminary data.</text>
</comment>
<dbReference type="Proteomes" id="UP001068021">
    <property type="component" value="Unassembled WGS sequence"/>
</dbReference>
<evidence type="ECO:0000313" key="2">
    <source>
        <dbReference type="EMBL" id="MCZ3371113.1"/>
    </source>
</evidence>
<dbReference type="EMBL" id="JAPVES010000024">
    <property type="protein sequence ID" value="MCZ3371113.1"/>
    <property type="molecule type" value="Genomic_DNA"/>
</dbReference>
<reference evidence="1" key="1">
    <citation type="submission" date="2022-12" db="EMBL/GenBank/DDBJ databases">
        <title>Reclassification of two methanogenic archaea species isolated from the Kolyma lowland permafrost.</title>
        <authorList>
            <person name="Trubitsyn V.E."/>
            <person name="Rivkina E.M."/>
            <person name="Shcherbakova V.A."/>
        </authorList>
    </citation>
    <scope>NUCLEOTIDE SEQUENCE</scope>
    <source>
        <strain evidence="1">M2</strain>
        <strain evidence="2">MK4</strain>
    </source>
</reference>
<dbReference type="RefSeq" id="WP_048082188.1">
    <property type="nucleotide sequence ID" value="NZ_JAPVER010000020.1"/>
</dbReference>
<organism evidence="1 3">
    <name type="scientific">Methanobacterium veterum</name>
    <dbReference type="NCBI Taxonomy" id="408577"/>
    <lineage>
        <taxon>Archaea</taxon>
        <taxon>Methanobacteriati</taxon>
        <taxon>Methanobacteriota</taxon>
        <taxon>Methanomada group</taxon>
        <taxon>Methanobacteria</taxon>
        <taxon>Methanobacteriales</taxon>
        <taxon>Methanobacteriaceae</taxon>
        <taxon>Methanobacterium</taxon>
    </lineage>
</organism>
<gene>
    <name evidence="2" type="ORF">O3H35_00525</name>
    <name evidence="1" type="ORF">O3H54_07110</name>
</gene>
<protein>
    <submittedName>
        <fullName evidence="1">DUF488 domain-containing protein</fullName>
    </submittedName>
</protein>
<dbReference type="Pfam" id="PF22752">
    <property type="entry name" value="DUF488-N3i"/>
    <property type="match status" value="1"/>
</dbReference>
<name>A0A9E4ZYQ6_9EURY</name>
<evidence type="ECO:0000313" key="3">
    <source>
        <dbReference type="Proteomes" id="UP001068021"/>
    </source>
</evidence>
<proteinExistence type="predicted"/>
<dbReference type="AlphaFoldDB" id="A0A9E4ZYQ6"/>
<sequence>MIKIKRVYESSSENDGFRILVDRIWPRGVSKEKADLDAWMKEIAPTNDLRKWFSHDPKKWNEFENRYKNELKNKSELINEIKDIEKDKGKVTLIYSAKDKEHNNAVVLEHTLRKL</sequence>
<dbReference type="EMBL" id="JAPVER010000020">
    <property type="protein sequence ID" value="MCZ3365649.1"/>
    <property type="molecule type" value="Genomic_DNA"/>
</dbReference>
<dbReference type="InterPro" id="IPR052552">
    <property type="entry name" value="YeaO-like"/>
</dbReference>
<keyword evidence="3" id="KW-1185">Reference proteome</keyword>
<dbReference type="PANTHER" id="PTHR36849:SF1">
    <property type="entry name" value="CYTOPLASMIC PROTEIN"/>
    <property type="match status" value="1"/>
</dbReference>
<dbReference type="PANTHER" id="PTHR36849">
    <property type="entry name" value="CYTOPLASMIC PROTEIN-RELATED"/>
    <property type="match status" value="1"/>
</dbReference>
<accession>A0A9E4ZYQ6</accession>